<dbReference type="InterPro" id="IPR002125">
    <property type="entry name" value="CMP_dCMP_dom"/>
</dbReference>
<evidence type="ECO:0000256" key="7">
    <source>
        <dbReference type="ARBA" id="ARBA00048045"/>
    </source>
</evidence>
<feature type="binding site" evidence="8">
    <location>
        <position position="98"/>
    </location>
    <ligand>
        <name>Zn(2+)</name>
        <dbReference type="ChEBI" id="CHEBI:29105"/>
        <note>catalytic</note>
    </ligand>
</feature>
<keyword evidence="11" id="KW-1185">Reference proteome</keyword>
<comment type="catalytic activity">
    <reaction evidence="7 8">
        <text>adenosine(34) in tRNA + H2O + H(+) = inosine(34) in tRNA + NH4(+)</text>
        <dbReference type="Rhea" id="RHEA:43168"/>
        <dbReference type="Rhea" id="RHEA-COMP:10373"/>
        <dbReference type="Rhea" id="RHEA-COMP:10374"/>
        <dbReference type="ChEBI" id="CHEBI:15377"/>
        <dbReference type="ChEBI" id="CHEBI:15378"/>
        <dbReference type="ChEBI" id="CHEBI:28938"/>
        <dbReference type="ChEBI" id="CHEBI:74411"/>
        <dbReference type="ChEBI" id="CHEBI:82852"/>
        <dbReference type="EC" id="3.5.4.33"/>
    </reaction>
</comment>
<dbReference type="AlphaFoldDB" id="A0A7T4R2Q5"/>
<dbReference type="PANTHER" id="PTHR11079:SF202">
    <property type="entry name" value="TRNA-SPECIFIC ADENOSINE DEAMINASE"/>
    <property type="match status" value="1"/>
</dbReference>
<comment type="subunit">
    <text evidence="2 8">Homodimer.</text>
</comment>
<dbReference type="KEGG" id="snan:I6N98_05320"/>
<dbReference type="PROSITE" id="PS00903">
    <property type="entry name" value="CYT_DCMP_DEAMINASES_1"/>
    <property type="match status" value="1"/>
</dbReference>
<evidence type="ECO:0000313" key="10">
    <source>
        <dbReference type="EMBL" id="QQD19275.1"/>
    </source>
</evidence>
<dbReference type="InterPro" id="IPR028883">
    <property type="entry name" value="tRNA_aden_deaminase"/>
</dbReference>
<feature type="domain" description="CMP/dCMP-type deaminase" evidence="9">
    <location>
        <begin position="17"/>
        <end position="126"/>
    </location>
</feature>
<feature type="active site" description="Proton donor" evidence="8">
    <location>
        <position position="70"/>
    </location>
</feature>
<dbReference type="EC" id="3.5.4.33" evidence="8"/>
<dbReference type="InterPro" id="IPR058535">
    <property type="entry name" value="MafB19-deam"/>
</dbReference>
<evidence type="ECO:0000256" key="8">
    <source>
        <dbReference type="HAMAP-Rule" id="MF_00972"/>
    </source>
</evidence>
<sequence>MTEPDTVPTTSDASAPDSDIHWMQLALELADHAAEIGEVPVGAVVVKDGHVIGRGYNQPISSTDPTGHAEIVALRQASQQQSNYRLPGATLYVTVEPCAMCAGAIVHARVERVVFGTAEPKAGAVCSHLQLFDQAQLNHRVTWQGGVMAAEAKAKIQSFFARRREEKKRLKQAD</sequence>
<evidence type="ECO:0000256" key="5">
    <source>
        <dbReference type="ARBA" id="ARBA00022801"/>
    </source>
</evidence>
<reference evidence="10 11" key="1">
    <citation type="submission" date="2020-12" db="EMBL/GenBank/DDBJ databases">
        <authorList>
            <person name="Shan Y."/>
        </authorList>
    </citation>
    <scope>NUCLEOTIDE SEQUENCE [LARGE SCALE GENOMIC DNA]</scope>
    <source>
        <strain evidence="11">csc3.9</strain>
    </source>
</reference>
<dbReference type="InterPro" id="IPR016193">
    <property type="entry name" value="Cytidine_deaminase-like"/>
</dbReference>
<gene>
    <name evidence="8 10" type="primary">tadA</name>
    <name evidence="10" type="ORF">I6N98_05320</name>
</gene>
<dbReference type="EMBL" id="CP066167">
    <property type="protein sequence ID" value="QQD19275.1"/>
    <property type="molecule type" value="Genomic_DNA"/>
</dbReference>
<dbReference type="Pfam" id="PF14437">
    <property type="entry name" value="MafB19-deam"/>
    <property type="match status" value="1"/>
</dbReference>
<evidence type="ECO:0000256" key="3">
    <source>
        <dbReference type="ARBA" id="ARBA00022694"/>
    </source>
</evidence>
<keyword evidence="4 8" id="KW-0479">Metal-binding</keyword>
<name>A0A7T4R2Q5_9GAMM</name>
<dbReference type="GO" id="GO:0002100">
    <property type="term" value="P:tRNA wobble adenosine to inosine editing"/>
    <property type="evidence" value="ECO:0007669"/>
    <property type="project" value="UniProtKB-UniRule"/>
</dbReference>
<dbReference type="NCBIfam" id="NF008113">
    <property type="entry name" value="PRK10860.1"/>
    <property type="match status" value="1"/>
</dbReference>
<dbReference type="InterPro" id="IPR016192">
    <property type="entry name" value="APOBEC/CMP_deaminase_Zn-bd"/>
</dbReference>
<keyword evidence="3 8" id="KW-0819">tRNA processing</keyword>
<protein>
    <recommendedName>
        <fullName evidence="8">tRNA-specific adenosine deaminase</fullName>
        <ecNumber evidence="8">3.5.4.33</ecNumber>
    </recommendedName>
</protein>
<dbReference type="RefSeq" id="WP_198570760.1">
    <property type="nucleotide sequence ID" value="NZ_CP066167.1"/>
</dbReference>
<feature type="binding site" evidence="8">
    <location>
        <position position="68"/>
    </location>
    <ligand>
        <name>Zn(2+)</name>
        <dbReference type="ChEBI" id="CHEBI:29105"/>
        <note>catalytic</note>
    </ligand>
</feature>
<dbReference type="Gene3D" id="3.40.140.10">
    <property type="entry name" value="Cytidine Deaminase, domain 2"/>
    <property type="match status" value="1"/>
</dbReference>
<comment type="function">
    <text evidence="8">Catalyzes the deamination of adenosine to inosine at the wobble position 34 of tRNA(Arg2).</text>
</comment>
<dbReference type="CDD" id="cd01285">
    <property type="entry name" value="nucleoside_deaminase"/>
    <property type="match status" value="1"/>
</dbReference>
<accession>A0A7T4R2Q5</accession>
<evidence type="ECO:0000256" key="4">
    <source>
        <dbReference type="ARBA" id="ARBA00022723"/>
    </source>
</evidence>
<dbReference type="PROSITE" id="PS51747">
    <property type="entry name" value="CYT_DCMP_DEAMINASES_2"/>
    <property type="match status" value="1"/>
</dbReference>
<dbReference type="FunFam" id="3.40.140.10:FF:000005">
    <property type="entry name" value="tRNA-specific adenosine deaminase"/>
    <property type="match status" value="1"/>
</dbReference>
<evidence type="ECO:0000259" key="9">
    <source>
        <dbReference type="PROSITE" id="PS51747"/>
    </source>
</evidence>
<dbReference type="SUPFAM" id="SSF53927">
    <property type="entry name" value="Cytidine deaminase-like"/>
    <property type="match status" value="1"/>
</dbReference>
<dbReference type="Proteomes" id="UP000596063">
    <property type="component" value="Chromosome"/>
</dbReference>
<keyword evidence="6 8" id="KW-0862">Zinc</keyword>
<evidence type="ECO:0000256" key="1">
    <source>
        <dbReference type="ARBA" id="ARBA00010669"/>
    </source>
</evidence>
<dbReference type="GO" id="GO:0008270">
    <property type="term" value="F:zinc ion binding"/>
    <property type="evidence" value="ECO:0007669"/>
    <property type="project" value="UniProtKB-UniRule"/>
</dbReference>
<evidence type="ECO:0000256" key="6">
    <source>
        <dbReference type="ARBA" id="ARBA00022833"/>
    </source>
</evidence>
<feature type="binding site" evidence="8">
    <location>
        <position position="101"/>
    </location>
    <ligand>
        <name>Zn(2+)</name>
        <dbReference type="ChEBI" id="CHEBI:29105"/>
        <note>catalytic</note>
    </ligand>
</feature>
<dbReference type="GO" id="GO:0052717">
    <property type="term" value="F:tRNA-specific adenosine-34 deaminase activity"/>
    <property type="evidence" value="ECO:0007669"/>
    <property type="project" value="UniProtKB-UniRule"/>
</dbReference>
<comment type="similarity">
    <text evidence="1">Belongs to the cytidine and deoxycytidylate deaminase family. ADAT2 subfamily.</text>
</comment>
<dbReference type="PANTHER" id="PTHR11079">
    <property type="entry name" value="CYTOSINE DEAMINASE FAMILY MEMBER"/>
    <property type="match status" value="1"/>
</dbReference>
<proteinExistence type="inferred from homology"/>
<evidence type="ECO:0000313" key="11">
    <source>
        <dbReference type="Proteomes" id="UP000596063"/>
    </source>
</evidence>
<dbReference type="HAMAP" id="MF_00972">
    <property type="entry name" value="tRNA_aden_deaminase"/>
    <property type="match status" value="1"/>
</dbReference>
<evidence type="ECO:0000256" key="2">
    <source>
        <dbReference type="ARBA" id="ARBA00011738"/>
    </source>
</evidence>
<keyword evidence="5 8" id="KW-0378">Hydrolase</keyword>
<comment type="cofactor">
    <cofactor evidence="8">
        <name>Zn(2+)</name>
        <dbReference type="ChEBI" id="CHEBI:29105"/>
    </cofactor>
    <text evidence="8">Binds 1 zinc ion per subunit.</text>
</comment>
<organism evidence="10 11">
    <name type="scientific">Spongiibacter nanhainus</name>
    <dbReference type="NCBI Taxonomy" id="2794344"/>
    <lineage>
        <taxon>Bacteria</taxon>
        <taxon>Pseudomonadati</taxon>
        <taxon>Pseudomonadota</taxon>
        <taxon>Gammaproteobacteria</taxon>
        <taxon>Cellvibrionales</taxon>
        <taxon>Spongiibacteraceae</taxon>
        <taxon>Spongiibacter</taxon>
    </lineage>
</organism>